<sequence length="43" mass="4900">MNDFVSVLKADPLLAFLLIGGSLYALILLLMIIFYLFKLLLNR</sequence>
<comment type="caution">
    <text evidence="2">The sequence shown here is derived from an EMBL/GenBank/DDBJ whole genome shotgun (WGS) entry which is preliminary data.</text>
</comment>
<keyword evidence="1" id="KW-0812">Transmembrane</keyword>
<proteinExistence type="predicted"/>
<dbReference type="EMBL" id="JAFBDR010000003">
    <property type="protein sequence ID" value="MBM7570462.1"/>
    <property type="molecule type" value="Genomic_DNA"/>
</dbReference>
<evidence type="ECO:0000313" key="3">
    <source>
        <dbReference type="Proteomes" id="UP001296943"/>
    </source>
</evidence>
<dbReference type="RefSeq" id="WP_275580700.1">
    <property type="nucleotide sequence ID" value="NZ_JAFBDR010000003.1"/>
</dbReference>
<name>A0ABS2MX68_9BACI</name>
<gene>
    <name evidence="2" type="ORF">JOC48_000940</name>
</gene>
<accession>A0ABS2MX68</accession>
<reference evidence="2 3" key="1">
    <citation type="submission" date="2021-01" db="EMBL/GenBank/DDBJ databases">
        <title>Genomic Encyclopedia of Type Strains, Phase IV (KMG-IV): sequencing the most valuable type-strain genomes for metagenomic binning, comparative biology and taxonomic classification.</title>
        <authorList>
            <person name="Goeker M."/>
        </authorList>
    </citation>
    <scope>NUCLEOTIDE SEQUENCE [LARGE SCALE GENOMIC DNA]</scope>
    <source>
        <strain evidence="2 3">DSM 23711</strain>
    </source>
</reference>
<keyword evidence="3" id="KW-1185">Reference proteome</keyword>
<keyword evidence="1" id="KW-0472">Membrane</keyword>
<protein>
    <submittedName>
        <fullName evidence="2">Uncharacterized protein</fullName>
    </submittedName>
</protein>
<evidence type="ECO:0000256" key="1">
    <source>
        <dbReference type="SAM" id="Phobius"/>
    </source>
</evidence>
<keyword evidence="1" id="KW-1133">Transmembrane helix</keyword>
<evidence type="ECO:0000313" key="2">
    <source>
        <dbReference type="EMBL" id="MBM7570462.1"/>
    </source>
</evidence>
<dbReference type="Proteomes" id="UP001296943">
    <property type="component" value="Unassembled WGS sequence"/>
</dbReference>
<feature type="transmembrane region" description="Helical" evidence="1">
    <location>
        <begin position="12"/>
        <end position="37"/>
    </location>
</feature>
<organism evidence="2 3">
    <name type="scientific">Aquibacillus albus</name>
    <dbReference type="NCBI Taxonomy" id="1168171"/>
    <lineage>
        <taxon>Bacteria</taxon>
        <taxon>Bacillati</taxon>
        <taxon>Bacillota</taxon>
        <taxon>Bacilli</taxon>
        <taxon>Bacillales</taxon>
        <taxon>Bacillaceae</taxon>
        <taxon>Aquibacillus</taxon>
    </lineage>
</organism>